<dbReference type="RefSeq" id="WP_182536853.1">
    <property type="nucleotide sequence ID" value="NZ_JACGXA010000001.1"/>
</dbReference>
<accession>A0A7W3IXF7</accession>
<gene>
    <name evidence="1" type="ORF">FB382_000704</name>
</gene>
<sequence length="156" mass="17385">MNRRWWGRVAIAVTLFAVLQVVFTVVDFEPHALRLGLLVALCVAAAGLVRDTLGDSGPGWDVRPVRPMVPPGADHRLSSYVRLVEGHLTSATVDRGLQLRLAALCDERLLRRHGLRRTDPAAEQLLGTDLLRDLAAPPTRLARARIEDYLRRIEEL</sequence>
<reference evidence="1 2" key="1">
    <citation type="submission" date="2020-07" db="EMBL/GenBank/DDBJ databases">
        <title>Sequencing the genomes of 1000 actinobacteria strains.</title>
        <authorList>
            <person name="Klenk H.-P."/>
        </authorList>
    </citation>
    <scope>NUCLEOTIDE SEQUENCE [LARGE SCALE GENOMIC DNA]</scope>
    <source>
        <strain evidence="1 2">DSM 21349</strain>
    </source>
</reference>
<organism evidence="1 2">
    <name type="scientific">Nocardioides ginsengisegetis</name>
    <dbReference type="NCBI Taxonomy" id="661491"/>
    <lineage>
        <taxon>Bacteria</taxon>
        <taxon>Bacillati</taxon>
        <taxon>Actinomycetota</taxon>
        <taxon>Actinomycetes</taxon>
        <taxon>Propionibacteriales</taxon>
        <taxon>Nocardioidaceae</taxon>
        <taxon>Nocardioides</taxon>
    </lineage>
</organism>
<protein>
    <submittedName>
        <fullName evidence="1">Uncharacterized protein</fullName>
    </submittedName>
</protein>
<proteinExistence type="predicted"/>
<dbReference type="EMBL" id="JACGXA010000001">
    <property type="protein sequence ID" value="MBA8802413.1"/>
    <property type="molecule type" value="Genomic_DNA"/>
</dbReference>
<keyword evidence="2" id="KW-1185">Reference proteome</keyword>
<dbReference type="Proteomes" id="UP000580910">
    <property type="component" value="Unassembled WGS sequence"/>
</dbReference>
<dbReference type="AlphaFoldDB" id="A0A7W3IXF7"/>
<name>A0A7W3IXF7_9ACTN</name>
<evidence type="ECO:0000313" key="1">
    <source>
        <dbReference type="EMBL" id="MBA8802413.1"/>
    </source>
</evidence>
<evidence type="ECO:0000313" key="2">
    <source>
        <dbReference type="Proteomes" id="UP000580910"/>
    </source>
</evidence>
<comment type="caution">
    <text evidence="1">The sequence shown here is derived from an EMBL/GenBank/DDBJ whole genome shotgun (WGS) entry which is preliminary data.</text>
</comment>